<protein>
    <submittedName>
        <fullName evidence="1">Uncharacterized protein</fullName>
    </submittedName>
</protein>
<evidence type="ECO:0000313" key="2">
    <source>
        <dbReference type="Proteomes" id="UP000554286"/>
    </source>
</evidence>
<dbReference type="AlphaFoldDB" id="A0A7W6W8X9"/>
<evidence type="ECO:0000313" key="1">
    <source>
        <dbReference type="EMBL" id="MBB4265505.1"/>
    </source>
</evidence>
<dbReference type="RefSeq" id="WP_184043122.1">
    <property type="nucleotide sequence ID" value="NZ_JACIGK010000006.1"/>
</dbReference>
<dbReference type="EMBL" id="JACIGK010000006">
    <property type="protein sequence ID" value="MBB4265505.1"/>
    <property type="molecule type" value="Genomic_DNA"/>
</dbReference>
<organism evidence="1 2">
    <name type="scientific">Roseospira visakhapatnamensis</name>
    <dbReference type="NCBI Taxonomy" id="390880"/>
    <lineage>
        <taxon>Bacteria</taxon>
        <taxon>Pseudomonadati</taxon>
        <taxon>Pseudomonadota</taxon>
        <taxon>Alphaproteobacteria</taxon>
        <taxon>Rhodospirillales</taxon>
        <taxon>Rhodospirillaceae</taxon>
        <taxon>Roseospira</taxon>
    </lineage>
</organism>
<comment type="caution">
    <text evidence="1">The sequence shown here is derived from an EMBL/GenBank/DDBJ whole genome shotgun (WGS) entry which is preliminary data.</text>
</comment>
<reference evidence="1 2" key="1">
    <citation type="submission" date="2020-08" db="EMBL/GenBank/DDBJ databases">
        <title>Genome sequencing of Purple Non-Sulfur Bacteria from various extreme environments.</title>
        <authorList>
            <person name="Mayer M."/>
        </authorList>
    </citation>
    <scope>NUCLEOTIDE SEQUENCE [LARGE SCALE GENOMIC DNA]</scope>
    <source>
        <strain evidence="1 2">JA131</strain>
    </source>
</reference>
<accession>A0A7W6W8X9</accession>
<sequence length="85" mass="8695">MTSTAPLERDLIRALRAVTRATRLADGISAASSRADMLRAASALAESLDGLTIQRAAVAGRLTAARRHGGSGQAYARAASLGTTT</sequence>
<name>A0A7W6W8X9_9PROT</name>
<gene>
    <name evidence="1" type="ORF">GGD89_001124</name>
</gene>
<keyword evidence="2" id="KW-1185">Reference proteome</keyword>
<dbReference type="Proteomes" id="UP000554286">
    <property type="component" value="Unassembled WGS sequence"/>
</dbReference>
<proteinExistence type="predicted"/>